<evidence type="ECO:0000313" key="1">
    <source>
        <dbReference type="EMBL" id="KAK3709120.1"/>
    </source>
</evidence>
<organism evidence="1 2">
    <name type="scientific">Vermiconidia calcicola</name>
    <dbReference type="NCBI Taxonomy" id="1690605"/>
    <lineage>
        <taxon>Eukaryota</taxon>
        <taxon>Fungi</taxon>
        <taxon>Dikarya</taxon>
        <taxon>Ascomycota</taxon>
        <taxon>Pezizomycotina</taxon>
        <taxon>Dothideomycetes</taxon>
        <taxon>Dothideomycetidae</taxon>
        <taxon>Mycosphaerellales</taxon>
        <taxon>Extremaceae</taxon>
        <taxon>Vermiconidia</taxon>
    </lineage>
</organism>
<protein>
    <submittedName>
        <fullName evidence="1">Uncharacterized protein</fullName>
    </submittedName>
</protein>
<gene>
    <name evidence="1" type="ORF">LTR37_011099</name>
</gene>
<proteinExistence type="predicted"/>
<accession>A0ACC3N340</accession>
<name>A0ACC3N340_9PEZI</name>
<dbReference type="EMBL" id="JAUTXU010000095">
    <property type="protein sequence ID" value="KAK3709120.1"/>
    <property type="molecule type" value="Genomic_DNA"/>
</dbReference>
<reference evidence="1" key="1">
    <citation type="submission" date="2023-07" db="EMBL/GenBank/DDBJ databases">
        <title>Black Yeasts Isolated from many extreme environments.</title>
        <authorList>
            <person name="Coleine C."/>
            <person name="Stajich J.E."/>
            <person name="Selbmann L."/>
        </authorList>
    </citation>
    <scope>NUCLEOTIDE SEQUENCE</scope>
    <source>
        <strain evidence="1">CCFEE 5714</strain>
    </source>
</reference>
<keyword evidence="2" id="KW-1185">Reference proteome</keyword>
<evidence type="ECO:0000313" key="2">
    <source>
        <dbReference type="Proteomes" id="UP001281147"/>
    </source>
</evidence>
<comment type="caution">
    <text evidence="1">The sequence shown here is derived from an EMBL/GenBank/DDBJ whole genome shotgun (WGS) entry which is preliminary data.</text>
</comment>
<sequence>MFYLFANCNFIPDHYDDWQAAYDELAVHVSANEPTCMTYYFGIPLDYAHDFAKTTSMFAFEVYGRREDLYETHLGSKAMGKFLNTIPDHTTTDLDLNHYSAVGGFLDRDGDKKECGIMHDVRIVCKSASVRDAVVERLQSLCSKVQESEKAKPSGVLTFMGFSCLDNDIGARMYSRFERRDAMERFLRREDVLSFWKECKSEITSMEARGYLPNGKGWLHRDGDKHETGKKI</sequence>
<dbReference type="Proteomes" id="UP001281147">
    <property type="component" value="Unassembled WGS sequence"/>
</dbReference>